<sequence length="81" mass="9642">MRNHSYSDYLDDEHFLEVVERYTTKYGNDFEKIKDKISREVASHIYNAHGDQYDINDYISQTQSMLDVLRYINDTINAEVS</sequence>
<evidence type="ECO:0000313" key="1">
    <source>
        <dbReference type="EMBL" id="CAB4153443.1"/>
    </source>
</evidence>
<name>A0A6J5N8H0_9CAUD</name>
<protein>
    <submittedName>
        <fullName evidence="1">Uncharacterized protein</fullName>
    </submittedName>
</protein>
<gene>
    <name evidence="1" type="ORF">UFOVP623_43</name>
</gene>
<reference evidence="1" key="1">
    <citation type="submission" date="2020-04" db="EMBL/GenBank/DDBJ databases">
        <authorList>
            <person name="Chiriac C."/>
            <person name="Salcher M."/>
            <person name="Ghai R."/>
            <person name="Kavagutti S V."/>
        </authorList>
    </citation>
    <scope>NUCLEOTIDE SEQUENCE</scope>
</reference>
<proteinExistence type="predicted"/>
<organism evidence="1">
    <name type="scientific">uncultured Caudovirales phage</name>
    <dbReference type="NCBI Taxonomy" id="2100421"/>
    <lineage>
        <taxon>Viruses</taxon>
        <taxon>Duplodnaviria</taxon>
        <taxon>Heunggongvirae</taxon>
        <taxon>Uroviricota</taxon>
        <taxon>Caudoviricetes</taxon>
        <taxon>Peduoviridae</taxon>
        <taxon>Maltschvirus</taxon>
        <taxon>Maltschvirus maltsch</taxon>
    </lineage>
</organism>
<dbReference type="EMBL" id="LR796593">
    <property type="protein sequence ID" value="CAB4153443.1"/>
    <property type="molecule type" value="Genomic_DNA"/>
</dbReference>
<accession>A0A6J5N8H0</accession>